<dbReference type="PROSITE" id="PS51352">
    <property type="entry name" value="THIOREDOXIN_2"/>
    <property type="match status" value="1"/>
</dbReference>
<dbReference type="InterPro" id="IPR013766">
    <property type="entry name" value="Thioredoxin_domain"/>
</dbReference>
<dbReference type="EMBL" id="OMOQ01000001">
    <property type="protein sequence ID" value="SPH17513.1"/>
    <property type="molecule type" value="Genomic_DNA"/>
</dbReference>
<name>A0A2R8B4T4_9RHOB</name>
<evidence type="ECO:0000259" key="1">
    <source>
        <dbReference type="PROSITE" id="PS51352"/>
    </source>
</evidence>
<dbReference type="Gene3D" id="3.40.30.10">
    <property type="entry name" value="Glutaredoxin"/>
    <property type="match status" value="1"/>
</dbReference>
<evidence type="ECO:0000313" key="3">
    <source>
        <dbReference type="Proteomes" id="UP000244924"/>
    </source>
</evidence>
<evidence type="ECO:0000313" key="2">
    <source>
        <dbReference type="EMBL" id="SPH17513.1"/>
    </source>
</evidence>
<dbReference type="Proteomes" id="UP000244924">
    <property type="component" value="Unassembled WGS sequence"/>
</dbReference>
<dbReference type="OrthoDB" id="9809746at2"/>
<dbReference type="GO" id="GO:0016209">
    <property type="term" value="F:antioxidant activity"/>
    <property type="evidence" value="ECO:0007669"/>
    <property type="project" value="InterPro"/>
</dbReference>
<dbReference type="RefSeq" id="WP_108851954.1">
    <property type="nucleotide sequence ID" value="NZ_OMOQ01000001.1"/>
</dbReference>
<dbReference type="Pfam" id="PF00578">
    <property type="entry name" value="AhpC-TSA"/>
    <property type="match status" value="1"/>
</dbReference>
<dbReference type="SUPFAM" id="SSF52833">
    <property type="entry name" value="Thioredoxin-like"/>
    <property type="match status" value="1"/>
</dbReference>
<dbReference type="InterPro" id="IPR036249">
    <property type="entry name" value="Thioredoxin-like_sf"/>
</dbReference>
<dbReference type="GO" id="GO:0016491">
    <property type="term" value="F:oxidoreductase activity"/>
    <property type="evidence" value="ECO:0007669"/>
    <property type="project" value="InterPro"/>
</dbReference>
<dbReference type="InterPro" id="IPR000866">
    <property type="entry name" value="AhpC/TSA"/>
</dbReference>
<accession>A0A2R8B4T4</accession>
<organism evidence="2 3">
    <name type="scientific">Albidovulum aquaemixtae</name>
    <dbReference type="NCBI Taxonomy" id="1542388"/>
    <lineage>
        <taxon>Bacteria</taxon>
        <taxon>Pseudomonadati</taxon>
        <taxon>Pseudomonadota</taxon>
        <taxon>Alphaproteobacteria</taxon>
        <taxon>Rhodobacterales</taxon>
        <taxon>Paracoccaceae</taxon>
        <taxon>Albidovulum</taxon>
    </lineage>
</organism>
<feature type="domain" description="Thioredoxin" evidence="1">
    <location>
        <begin position="63"/>
        <end position="236"/>
    </location>
</feature>
<protein>
    <recommendedName>
        <fullName evidence="1">Thioredoxin domain-containing protein</fullName>
    </recommendedName>
</protein>
<proteinExistence type="predicted"/>
<dbReference type="CDD" id="cd02970">
    <property type="entry name" value="PRX_like2"/>
    <property type="match status" value="1"/>
</dbReference>
<gene>
    <name evidence="2" type="ORF">DEA8626_01036</name>
</gene>
<keyword evidence="3" id="KW-1185">Reference proteome</keyword>
<reference evidence="2 3" key="1">
    <citation type="submission" date="2018-03" db="EMBL/GenBank/DDBJ databases">
        <authorList>
            <person name="Keele B.F."/>
        </authorList>
    </citation>
    <scope>NUCLEOTIDE SEQUENCE [LARGE SCALE GENOMIC DNA]</scope>
    <source>
        <strain evidence="2 3">CECT 8626</strain>
    </source>
</reference>
<dbReference type="AlphaFoldDB" id="A0A2R8B4T4"/>
<sequence length="242" mass="26437">MTVLSLAEELNACTHRCRTMDAPLGERLSAMADDVRRLAPDFADIVDRMVDRLRRGGAGEGAPDVGDKLPPFVLPDETGRLVSLTKLLAGGKLVVAFHRGHWCPYCRIGAAALAGIEPEVRAMGAHMVIITPETEKYNKTLKTDAGANFPYLSDIDCGYALELNLAIMINDEKRDAMKSAGWDIAKFHNCENWILPIPATFVLDEAGIVRGCFVDPDYRKRMDVDDLLAALGEQPRAASIAV</sequence>